<proteinExistence type="predicted"/>
<dbReference type="Proteomes" id="UP001150925">
    <property type="component" value="Unassembled WGS sequence"/>
</dbReference>
<organism evidence="1 2">
    <name type="scientific">Dispira parvispora</name>
    <dbReference type="NCBI Taxonomy" id="1520584"/>
    <lineage>
        <taxon>Eukaryota</taxon>
        <taxon>Fungi</taxon>
        <taxon>Fungi incertae sedis</taxon>
        <taxon>Zoopagomycota</taxon>
        <taxon>Kickxellomycotina</taxon>
        <taxon>Dimargaritomycetes</taxon>
        <taxon>Dimargaritales</taxon>
        <taxon>Dimargaritaceae</taxon>
        <taxon>Dispira</taxon>
    </lineage>
</organism>
<accession>A0A9W8AIV1</accession>
<sequence>MTAEMAKATFDAQGIYFDEHKQWYKKVSNRFVELPMGCFESTDGPQTIFGNSLKPYTSVITQMYNNGTKLFIKELYGVKLGEKEHNGCVQVVDTSMGDGHIYLYAVIEDRKKEFFKGINKVTATEKKDCEIIEYEMVL</sequence>
<dbReference type="AlphaFoldDB" id="A0A9W8AIV1"/>
<dbReference type="OrthoDB" id="5985073at2759"/>
<comment type="caution">
    <text evidence="1">The sequence shown here is derived from an EMBL/GenBank/DDBJ whole genome shotgun (WGS) entry which is preliminary data.</text>
</comment>
<dbReference type="EMBL" id="JANBPY010003212">
    <property type="protein sequence ID" value="KAJ1952400.1"/>
    <property type="molecule type" value="Genomic_DNA"/>
</dbReference>
<reference evidence="1" key="1">
    <citation type="submission" date="2022-07" db="EMBL/GenBank/DDBJ databases">
        <title>Phylogenomic reconstructions and comparative analyses of Kickxellomycotina fungi.</title>
        <authorList>
            <person name="Reynolds N.K."/>
            <person name="Stajich J.E."/>
            <person name="Barry K."/>
            <person name="Grigoriev I.V."/>
            <person name="Crous P."/>
            <person name="Smith M.E."/>
        </authorList>
    </citation>
    <scope>NUCLEOTIDE SEQUENCE</scope>
    <source>
        <strain evidence="1">RSA 1196</strain>
    </source>
</reference>
<protein>
    <submittedName>
        <fullName evidence="1">Uncharacterized protein</fullName>
    </submittedName>
</protein>
<evidence type="ECO:0000313" key="1">
    <source>
        <dbReference type="EMBL" id="KAJ1952400.1"/>
    </source>
</evidence>
<keyword evidence="2" id="KW-1185">Reference proteome</keyword>
<evidence type="ECO:0000313" key="2">
    <source>
        <dbReference type="Proteomes" id="UP001150925"/>
    </source>
</evidence>
<gene>
    <name evidence="1" type="ORF">IWQ62_006233</name>
</gene>
<name>A0A9W8AIV1_9FUNG</name>